<sequence>MSLTLTIDFSDEDLERFTGQIEAAKKDAENKSNDEIVAAATVLLEKAQQGNPPTFVKQRLPALGTLIAMLRDEAWALSDEDSVRVRAALNYLAAPIDIIPDDVPVFGFLDDAVMIELCARKLSHEIEAYDDFCEFREREAERRGLKPETVGRADWLQGRRDELQERMHRRRGRESGRGFGQGYGSSSGYGSPVSRYTDNSWRPGPFKFR</sequence>
<evidence type="ECO:0000256" key="3">
    <source>
        <dbReference type="ARBA" id="ARBA00022989"/>
    </source>
</evidence>
<dbReference type="RefSeq" id="WP_200605133.1">
    <property type="nucleotide sequence ID" value="NZ_CP071517.1"/>
</dbReference>
<feature type="region of interest" description="Disordered" evidence="5">
    <location>
        <begin position="163"/>
        <end position="209"/>
    </location>
</feature>
<dbReference type="Pfam" id="PF06803">
    <property type="entry name" value="DUF1232"/>
    <property type="match status" value="1"/>
</dbReference>
<keyword evidence="4" id="KW-0472">Membrane</keyword>
<organism evidence="7 8">
    <name type="scientific">Lysobacter arenosi</name>
    <dbReference type="NCBI Taxonomy" id="2795387"/>
    <lineage>
        <taxon>Bacteria</taxon>
        <taxon>Pseudomonadati</taxon>
        <taxon>Pseudomonadota</taxon>
        <taxon>Gammaproteobacteria</taxon>
        <taxon>Lysobacterales</taxon>
        <taxon>Lysobacteraceae</taxon>
        <taxon>Lysobacter</taxon>
    </lineage>
</organism>
<gene>
    <name evidence="7" type="ORF">HIV01_004405</name>
</gene>
<keyword evidence="2" id="KW-0812">Transmembrane</keyword>
<evidence type="ECO:0000259" key="6">
    <source>
        <dbReference type="Pfam" id="PF06803"/>
    </source>
</evidence>
<comment type="subcellular location">
    <subcellularLocation>
        <location evidence="1">Endomembrane system</location>
        <topology evidence="1">Multi-pass membrane protein</topology>
    </subcellularLocation>
</comment>
<evidence type="ECO:0000256" key="1">
    <source>
        <dbReference type="ARBA" id="ARBA00004127"/>
    </source>
</evidence>
<evidence type="ECO:0000256" key="2">
    <source>
        <dbReference type="ARBA" id="ARBA00022692"/>
    </source>
</evidence>
<reference evidence="7 8" key="1">
    <citation type="submission" date="2021-02" db="EMBL/GenBank/DDBJ databases">
        <title>Lysobacter arenosi sp. nov., isolated from soil of gangwondo yeongwol, south Korea.</title>
        <authorList>
            <person name="Kim K.R."/>
            <person name="Kim K.H."/>
            <person name="Jeon C.O."/>
        </authorList>
    </citation>
    <scope>NUCLEOTIDE SEQUENCE [LARGE SCALE GENOMIC DNA]</scope>
    <source>
        <strain evidence="7 8">R7</strain>
    </source>
</reference>
<evidence type="ECO:0000313" key="7">
    <source>
        <dbReference type="EMBL" id="QSX75772.1"/>
    </source>
</evidence>
<evidence type="ECO:0000256" key="4">
    <source>
        <dbReference type="ARBA" id="ARBA00023136"/>
    </source>
</evidence>
<keyword evidence="8" id="KW-1185">Reference proteome</keyword>
<feature type="domain" description="DUF1232" evidence="6">
    <location>
        <begin position="87"/>
        <end position="115"/>
    </location>
</feature>
<evidence type="ECO:0000256" key="5">
    <source>
        <dbReference type="SAM" id="MobiDB-lite"/>
    </source>
</evidence>
<accession>A0ABX7RC81</accession>
<evidence type="ECO:0000313" key="8">
    <source>
        <dbReference type="Proteomes" id="UP000663400"/>
    </source>
</evidence>
<keyword evidence="3" id="KW-1133">Transmembrane helix</keyword>
<name>A0ABX7RC81_9GAMM</name>
<protein>
    <submittedName>
        <fullName evidence="7">DUF1232 domain-containing protein</fullName>
    </submittedName>
</protein>
<dbReference type="EMBL" id="CP071517">
    <property type="protein sequence ID" value="QSX75772.1"/>
    <property type="molecule type" value="Genomic_DNA"/>
</dbReference>
<dbReference type="InterPro" id="IPR010652">
    <property type="entry name" value="DUF1232"/>
</dbReference>
<proteinExistence type="predicted"/>
<dbReference type="Proteomes" id="UP000663400">
    <property type="component" value="Chromosome"/>
</dbReference>
<feature type="compositionally biased region" description="Gly residues" evidence="5">
    <location>
        <begin position="177"/>
        <end position="187"/>
    </location>
</feature>